<dbReference type="InterPro" id="IPR009057">
    <property type="entry name" value="Homeodomain-like_sf"/>
</dbReference>
<evidence type="ECO:0000256" key="1">
    <source>
        <dbReference type="SAM" id="Coils"/>
    </source>
</evidence>
<organism evidence="3 4">
    <name type="scientific">Mycobacterium paraintracellulare</name>
    <dbReference type="NCBI Taxonomy" id="1138383"/>
    <lineage>
        <taxon>Bacteria</taxon>
        <taxon>Bacillati</taxon>
        <taxon>Actinomycetota</taxon>
        <taxon>Actinomycetes</taxon>
        <taxon>Mycobacteriales</taxon>
        <taxon>Mycobacteriaceae</taxon>
        <taxon>Mycobacterium</taxon>
        <taxon>Mycobacterium avium complex (MAC)</taxon>
    </lineage>
</organism>
<evidence type="ECO:0000256" key="2">
    <source>
        <dbReference type="SAM" id="MobiDB-lite"/>
    </source>
</evidence>
<dbReference type="PANTHER" id="PTHR33609">
    <property type="entry name" value="LOW CALCIUM RESPONSE LOCUS PROTEIN S"/>
    <property type="match status" value="1"/>
</dbReference>
<evidence type="ECO:0000313" key="4">
    <source>
        <dbReference type="Proteomes" id="UP000466578"/>
    </source>
</evidence>
<feature type="coiled-coil region" evidence="1">
    <location>
        <begin position="70"/>
        <end position="104"/>
    </location>
</feature>
<dbReference type="Pfam" id="PF01527">
    <property type="entry name" value="HTH_Tnp_1"/>
    <property type="match status" value="1"/>
</dbReference>
<keyword evidence="4" id="KW-1185">Reference proteome</keyword>
<dbReference type="SUPFAM" id="SSF46689">
    <property type="entry name" value="Homeodomain-like"/>
    <property type="match status" value="1"/>
</dbReference>
<dbReference type="InterPro" id="IPR052546">
    <property type="entry name" value="Transposase_8_domain"/>
</dbReference>
<dbReference type="Proteomes" id="UP000466578">
    <property type="component" value="Chromosome"/>
</dbReference>
<dbReference type="InterPro" id="IPR002514">
    <property type="entry name" value="Transposase_8"/>
</dbReference>
<accession>A0ABM7KB39</accession>
<sequence>MVQSLWDSVARCSGKEESNNDMASNKRRRHTPDQIIRKLAEGNKHLGAGQELSEVCRHLEIAESTWHRWLAQYGGMKANEAKRLKELEAENARLKRLVANQALDIDMLKEISAGNF</sequence>
<reference evidence="3 4" key="1">
    <citation type="journal article" date="2019" name="Emerg. Microbes Infect.">
        <title>Comprehensive subspecies identification of 175 nontuberculous mycobacteria species based on 7547 genomic profiles.</title>
        <authorList>
            <person name="Matsumoto Y."/>
            <person name="Kinjo T."/>
            <person name="Motooka D."/>
            <person name="Nabeya D."/>
            <person name="Jung N."/>
            <person name="Uechi K."/>
            <person name="Horii T."/>
            <person name="Iida T."/>
            <person name="Fujita J."/>
            <person name="Nakamura S."/>
        </authorList>
    </citation>
    <scope>NUCLEOTIDE SEQUENCE [LARGE SCALE GENOMIC DNA]</scope>
    <source>
        <strain evidence="3 4">JCM 30622</strain>
    </source>
</reference>
<gene>
    <name evidence="3" type="ORF">MPRI_34920</name>
</gene>
<evidence type="ECO:0000313" key="3">
    <source>
        <dbReference type="EMBL" id="BBY71305.1"/>
    </source>
</evidence>
<feature type="region of interest" description="Disordered" evidence="2">
    <location>
        <begin position="12"/>
        <end position="31"/>
    </location>
</feature>
<keyword evidence="1" id="KW-0175">Coiled coil</keyword>
<dbReference type="EMBL" id="AP022597">
    <property type="protein sequence ID" value="BBY71305.1"/>
    <property type="molecule type" value="Genomic_DNA"/>
</dbReference>
<proteinExistence type="predicted"/>
<name>A0ABM7KB39_9MYCO</name>
<protein>
    <submittedName>
        <fullName evidence="3">Transposase</fullName>
    </submittedName>
</protein>
<dbReference type="PANTHER" id="PTHR33609:SF1">
    <property type="entry name" value="TRANSPOSASE"/>
    <property type="match status" value="1"/>
</dbReference>